<dbReference type="PANTHER" id="PTHR42734">
    <property type="entry name" value="METAL TRANSPORT SYSTEM ATP-BINDING PROTEIN TM_0124-RELATED"/>
    <property type="match status" value="1"/>
</dbReference>
<dbReference type="AlphaFoldDB" id="A0A284VTQ4"/>
<dbReference type="InterPro" id="IPR003439">
    <property type="entry name" value="ABC_transporter-like_ATP-bd"/>
</dbReference>
<keyword evidence="4 6" id="KW-0067">ATP-binding</keyword>
<name>A0A284VTQ4_9EURY</name>
<dbReference type="Pfam" id="PF00005">
    <property type="entry name" value="ABC_tran"/>
    <property type="match status" value="1"/>
</dbReference>
<keyword evidence="6" id="KW-0378">Hydrolase</keyword>
<dbReference type="Proteomes" id="UP000218615">
    <property type="component" value="Unassembled WGS sequence"/>
</dbReference>
<dbReference type="InterPro" id="IPR003593">
    <property type="entry name" value="AAA+_ATPase"/>
</dbReference>
<dbReference type="SUPFAM" id="SSF52540">
    <property type="entry name" value="P-loop containing nucleoside triphosphate hydrolases"/>
    <property type="match status" value="1"/>
</dbReference>
<keyword evidence="2" id="KW-0813">Transport</keyword>
<evidence type="ECO:0000259" key="5">
    <source>
        <dbReference type="PROSITE" id="PS50893"/>
    </source>
</evidence>
<keyword evidence="3" id="KW-0547">Nucleotide-binding</keyword>
<evidence type="ECO:0000313" key="6">
    <source>
        <dbReference type="EMBL" id="SNQ62547.1"/>
    </source>
</evidence>
<organism evidence="6 7">
    <name type="scientific">Candidatus Methanoperedens nitratireducens</name>
    <dbReference type="NCBI Taxonomy" id="1392998"/>
    <lineage>
        <taxon>Archaea</taxon>
        <taxon>Methanobacteriati</taxon>
        <taxon>Methanobacteriota</taxon>
        <taxon>Stenosarchaea group</taxon>
        <taxon>Methanomicrobia</taxon>
        <taxon>Methanosarcinales</taxon>
        <taxon>ANME-2 cluster</taxon>
        <taxon>Candidatus Methanoperedentaceae</taxon>
        <taxon>Candidatus Methanoperedens</taxon>
    </lineage>
</organism>
<dbReference type="InterPro" id="IPR050153">
    <property type="entry name" value="Metal_Ion_Import_ABC"/>
</dbReference>
<gene>
    <name evidence="6" type="primary">ylmA</name>
    <name evidence="6" type="ORF">MNV_780015</name>
</gene>
<feature type="domain" description="ABC transporter" evidence="5">
    <location>
        <begin position="7"/>
        <end position="246"/>
    </location>
</feature>
<dbReference type="SMART" id="SM00382">
    <property type="entry name" value="AAA"/>
    <property type="match status" value="1"/>
</dbReference>
<protein>
    <submittedName>
        <fullName evidence="6">Uncharacterized ABC transporter ATP-binding protein YlmA</fullName>
        <ecNumber evidence="6">3.6.3.-</ecNumber>
    </submittedName>
</protein>
<dbReference type="GO" id="GO:0016887">
    <property type="term" value="F:ATP hydrolysis activity"/>
    <property type="evidence" value="ECO:0007669"/>
    <property type="project" value="InterPro"/>
</dbReference>
<dbReference type="RefSeq" id="WP_096207089.1">
    <property type="nucleotide sequence ID" value="NZ_FZMP01000227.1"/>
</dbReference>
<reference evidence="7" key="1">
    <citation type="submission" date="2017-06" db="EMBL/GenBank/DDBJ databases">
        <authorList>
            <person name="Cremers G."/>
        </authorList>
    </citation>
    <scope>NUCLEOTIDE SEQUENCE [LARGE SCALE GENOMIC DNA]</scope>
</reference>
<evidence type="ECO:0000313" key="7">
    <source>
        <dbReference type="Proteomes" id="UP000218615"/>
    </source>
</evidence>
<comment type="similarity">
    <text evidence="1">Belongs to the ABC transporter superfamily.</text>
</comment>
<accession>A0A284VTQ4</accession>
<dbReference type="Gene3D" id="3.40.50.300">
    <property type="entry name" value="P-loop containing nucleotide triphosphate hydrolases"/>
    <property type="match status" value="1"/>
</dbReference>
<dbReference type="OrthoDB" id="10909at2157"/>
<proteinExistence type="inferred from homology"/>
<dbReference type="GO" id="GO:0005524">
    <property type="term" value="F:ATP binding"/>
    <property type="evidence" value="ECO:0007669"/>
    <property type="project" value="UniProtKB-KW"/>
</dbReference>
<sequence>MSVSPIVRLSRISFIRGSTAILHDVSLQINPGEHWAIIGPNGSGKTSLVSIINGYHQPSEGEAIVLGRRFGATDLRELRRFIGECSSEIRDMVHNREPVRDIVLSGKFASIGLYESPTSKDWQRADELMDFFGLSGLSDRPFRTLSNGEQQKTIIARALMPEPSLLVLDEPCAGLDLKAREELLGSVQRMGATPGGPALIYITHHIEEIVPAITHALALRQGRVVAQGAKNEVLTDDVLGRVFGVNIEVRERDGRLWPVVLRSKNAGIS</sequence>
<dbReference type="InterPro" id="IPR027417">
    <property type="entry name" value="P-loop_NTPase"/>
</dbReference>
<evidence type="ECO:0000256" key="1">
    <source>
        <dbReference type="ARBA" id="ARBA00005417"/>
    </source>
</evidence>
<keyword evidence="7" id="KW-1185">Reference proteome</keyword>
<dbReference type="EMBL" id="FZMP01000227">
    <property type="protein sequence ID" value="SNQ62547.1"/>
    <property type="molecule type" value="Genomic_DNA"/>
</dbReference>
<dbReference type="PANTHER" id="PTHR42734:SF5">
    <property type="entry name" value="IRON TRANSPORT SYSTEM ATP-BINDING PROTEIN HI_0361-RELATED"/>
    <property type="match status" value="1"/>
</dbReference>
<dbReference type="PROSITE" id="PS50893">
    <property type="entry name" value="ABC_TRANSPORTER_2"/>
    <property type="match status" value="1"/>
</dbReference>
<dbReference type="EC" id="3.6.3.-" evidence="6"/>
<evidence type="ECO:0000256" key="2">
    <source>
        <dbReference type="ARBA" id="ARBA00022448"/>
    </source>
</evidence>
<evidence type="ECO:0000256" key="3">
    <source>
        <dbReference type="ARBA" id="ARBA00022741"/>
    </source>
</evidence>
<evidence type="ECO:0000256" key="4">
    <source>
        <dbReference type="ARBA" id="ARBA00022840"/>
    </source>
</evidence>